<dbReference type="EMBL" id="LT906449">
    <property type="protein sequence ID" value="SNV00956.1"/>
    <property type="molecule type" value="Genomic_DNA"/>
</dbReference>
<dbReference type="Proteomes" id="UP000215539">
    <property type="component" value="Chromosome 1"/>
</dbReference>
<sequence>MKRSTLSFPFIQLRNSEYPLVVERIIEIVKKHNLEELHLQKSFDRLAAFEEDLKKIEVQSTNTAATDEITEKDDLRDKLTRAIFTIANAYKNSGVEPQVSNAKTIDTYFKDYKFDRRLTKENYTSQTEKTAQLIDGAEKNAKIKAAFDKLHLFDLLMKLKDANAEVEKLFRTRTAELSQLPDVDIKEIRKNVGAAIDKLFMMIEANKEEYDDKDYNPLIKELKELLDYHRTQLKIRQKRQTVKKKPKDEAEASTRAEGKTAEKPSSEEKPKAVEKKEADPNIHL</sequence>
<accession>A0AAX2GVW9</accession>
<evidence type="ECO:0000256" key="1">
    <source>
        <dbReference type="SAM" id="MobiDB-lite"/>
    </source>
</evidence>
<evidence type="ECO:0000313" key="2">
    <source>
        <dbReference type="EMBL" id="SNV00956.1"/>
    </source>
</evidence>
<gene>
    <name evidence="2" type="ORF">SAMEA44541418_00040</name>
</gene>
<name>A0AAX2GVW9_9FLAO</name>
<feature type="region of interest" description="Disordered" evidence="1">
    <location>
        <begin position="237"/>
        <end position="284"/>
    </location>
</feature>
<feature type="compositionally biased region" description="Basic and acidic residues" evidence="1">
    <location>
        <begin position="246"/>
        <end position="284"/>
    </location>
</feature>
<protein>
    <recommendedName>
        <fullName evidence="4">Hemagglutinin</fullName>
    </recommendedName>
</protein>
<dbReference type="InterPro" id="IPR046228">
    <property type="entry name" value="DUF6261"/>
</dbReference>
<reference evidence="2 3" key="1">
    <citation type="submission" date="2017-06" db="EMBL/GenBank/DDBJ databases">
        <authorList>
            <consortium name="Pathogen Informatics"/>
        </authorList>
    </citation>
    <scope>NUCLEOTIDE SEQUENCE [LARGE SCALE GENOMIC DNA]</scope>
    <source>
        <strain evidence="2 3">NCTC12947</strain>
    </source>
</reference>
<evidence type="ECO:0008006" key="4">
    <source>
        <dbReference type="Google" id="ProtNLM"/>
    </source>
</evidence>
<proteinExistence type="predicted"/>
<dbReference type="Pfam" id="PF19775">
    <property type="entry name" value="DUF6261"/>
    <property type="match status" value="1"/>
</dbReference>
<dbReference type="RefSeq" id="WP_143325058.1">
    <property type="nucleotide sequence ID" value="NZ_CP014227.1"/>
</dbReference>
<organism evidence="2 3">
    <name type="scientific">Capnocytophaga haemolytica</name>
    <dbReference type="NCBI Taxonomy" id="45243"/>
    <lineage>
        <taxon>Bacteria</taxon>
        <taxon>Pseudomonadati</taxon>
        <taxon>Bacteroidota</taxon>
        <taxon>Flavobacteriia</taxon>
        <taxon>Flavobacteriales</taxon>
        <taxon>Flavobacteriaceae</taxon>
        <taxon>Capnocytophaga</taxon>
    </lineage>
</organism>
<evidence type="ECO:0000313" key="3">
    <source>
        <dbReference type="Proteomes" id="UP000215539"/>
    </source>
</evidence>
<dbReference type="AlphaFoldDB" id="A0AAX2GVW9"/>